<accession>A0A8J5GC64</accession>
<dbReference type="GO" id="GO:0009055">
    <property type="term" value="F:electron transfer activity"/>
    <property type="evidence" value="ECO:0007669"/>
    <property type="project" value="InterPro"/>
</dbReference>
<dbReference type="InterPro" id="IPR003245">
    <property type="entry name" value="Phytocyanin_dom"/>
</dbReference>
<comment type="caution">
    <text evidence="3">The sequence shown here is derived from an EMBL/GenBank/DDBJ whole genome shotgun (WGS) entry which is preliminary data.</text>
</comment>
<organism evidence="3 4">
    <name type="scientific">Zingiber officinale</name>
    <name type="common">Ginger</name>
    <name type="synonym">Amomum zingiber</name>
    <dbReference type="NCBI Taxonomy" id="94328"/>
    <lineage>
        <taxon>Eukaryota</taxon>
        <taxon>Viridiplantae</taxon>
        <taxon>Streptophyta</taxon>
        <taxon>Embryophyta</taxon>
        <taxon>Tracheophyta</taxon>
        <taxon>Spermatophyta</taxon>
        <taxon>Magnoliopsida</taxon>
        <taxon>Liliopsida</taxon>
        <taxon>Zingiberales</taxon>
        <taxon>Zingiberaceae</taxon>
        <taxon>Zingiber</taxon>
    </lineage>
</organism>
<feature type="region of interest" description="Disordered" evidence="1">
    <location>
        <begin position="172"/>
        <end position="207"/>
    </location>
</feature>
<feature type="domain" description="Phytocyanin" evidence="2">
    <location>
        <begin position="78"/>
        <end position="171"/>
    </location>
</feature>
<dbReference type="PROSITE" id="PS51485">
    <property type="entry name" value="PHYTOCYANIN"/>
    <property type="match status" value="1"/>
</dbReference>
<sequence length="207" mass="22401">MTPWHAQTEIPRLASPLPFQNLFSSSLRYRSLSPSPASTQPPALTLSSPPSRFKPSSMASSLVFGIALLLVITSSETREFLVGGANTAWQIPPNTTDSLNHLEVRSSKRLGAAVLEMTRKAYLSCNRSQLLAEHKDGTTAVELRRSGAYYFISGAAGACNEGQRLIVVVMSPRPPRAAGPGTSTRKERGPSRGIHQRHHGHNHPDGI</sequence>
<evidence type="ECO:0000313" key="3">
    <source>
        <dbReference type="EMBL" id="KAG6505518.1"/>
    </source>
</evidence>
<dbReference type="AlphaFoldDB" id="A0A8J5GC64"/>
<evidence type="ECO:0000256" key="1">
    <source>
        <dbReference type="SAM" id="MobiDB-lite"/>
    </source>
</evidence>
<keyword evidence="4" id="KW-1185">Reference proteome</keyword>
<reference evidence="3 4" key="1">
    <citation type="submission" date="2020-08" db="EMBL/GenBank/DDBJ databases">
        <title>Plant Genome Project.</title>
        <authorList>
            <person name="Zhang R.-G."/>
        </authorList>
    </citation>
    <scope>NUCLEOTIDE SEQUENCE [LARGE SCALE GENOMIC DNA]</scope>
    <source>
        <tissue evidence="3">Rhizome</tissue>
    </source>
</reference>
<protein>
    <recommendedName>
        <fullName evidence="2">Phytocyanin domain-containing protein</fullName>
    </recommendedName>
</protein>
<evidence type="ECO:0000313" key="4">
    <source>
        <dbReference type="Proteomes" id="UP000734854"/>
    </source>
</evidence>
<dbReference type="SUPFAM" id="SSF49503">
    <property type="entry name" value="Cupredoxins"/>
    <property type="match status" value="1"/>
</dbReference>
<dbReference type="Pfam" id="PF02298">
    <property type="entry name" value="Cu_bind_like"/>
    <property type="match status" value="1"/>
</dbReference>
<dbReference type="InterPro" id="IPR008972">
    <property type="entry name" value="Cupredoxin"/>
</dbReference>
<name>A0A8J5GC64_ZINOF</name>
<gene>
    <name evidence="3" type="ORF">ZIOFF_037874</name>
</gene>
<evidence type="ECO:0000259" key="2">
    <source>
        <dbReference type="PROSITE" id="PS51485"/>
    </source>
</evidence>
<dbReference type="Gene3D" id="2.60.40.420">
    <property type="entry name" value="Cupredoxins - blue copper proteins"/>
    <property type="match status" value="1"/>
</dbReference>
<dbReference type="EMBL" id="JACMSC010000010">
    <property type="protein sequence ID" value="KAG6505518.1"/>
    <property type="molecule type" value="Genomic_DNA"/>
</dbReference>
<proteinExistence type="predicted"/>
<dbReference type="Proteomes" id="UP000734854">
    <property type="component" value="Unassembled WGS sequence"/>
</dbReference>